<evidence type="ECO:0000259" key="1">
    <source>
        <dbReference type="PROSITE" id="PS51186"/>
    </source>
</evidence>
<dbReference type="Gene3D" id="3.40.630.30">
    <property type="match status" value="1"/>
</dbReference>
<reference evidence="3" key="1">
    <citation type="submission" date="2016-09" db="EMBL/GenBank/DDBJ databases">
        <authorList>
            <person name="Koehorst J."/>
        </authorList>
    </citation>
    <scope>NUCLEOTIDE SEQUENCE [LARGE SCALE GENOMIC DNA]</scope>
</reference>
<dbReference type="OrthoDB" id="9798081at2"/>
<name>A0A1C7PAP3_9BACT</name>
<dbReference type="PANTHER" id="PTHR43792">
    <property type="entry name" value="GNAT FAMILY, PUTATIVE (AFU_ORTHOLOGUE AFUA_3G00765)-RELATED-RELATED"/>
    <property type="match status" value="1"/>
</dbReference>
<evidence type="ECO:0000313" key="2">
    <source>
        <dbReference type="EMBL" id="SEH77771.1"/>
    </source>
</evidence>
<dbReference type="RefSeq" id="WP_067776968.1">
    <property type="nucleotide sequence ID" value="NZ_LIGX01000032.1"/>
</dbReference>
<dbReference type="AlphaFoldDB" id="A0A1C7PAP3"/>
<sequence length="160" mass="18026">MHIQTTRCIIRPFHEKDLDAFTACRNDMDWMQYQGFKGRTRQEYADAVLGESALRHGAQFAIACRHTNDLIGDIYLRQEETSYWIGYTIHRTHARQGYAYEAVSAVIAALRAQGAACLHADTDTGNTASIALLKKLGFRDAGIRYEERSFTLSLQAPPAL</sequence>
<feature type="domain" description="N-acetyltransferase" evidence="1">
    <location>
        <begin position="8"/>
        <end position="157"/>
    </location>
</feature>
<keyword evidence="3" id="KW-1185">Reference proteome</keyword>
<accession>A0A1C7PAP3</accession>
<keyword evidence="2" id="KW-0012">Acyltransferase</keyword>
<dbReference type="KEGG" id="agl:PYTT_0673"/>
<dbReference type="SUPFAM" id="SSF55729">
    <property type="entry name" value="Acyl-CoA N-acyltransferases (Nat)"/>
    <property type="match status" value="1"/>
</dbReference>
<evidence type="ECO:0000313" key="3">
    <source>
        <dbReference type="Proteomes" id="UP000176204"/>
    </source>
</evidence>
<dbReference type="Pfam" id="PF13302">
    <property type="entry name" value="Acetyltransf_3"/>
    <property type="match status" value="1"/>
</dbReference>
<protein>
    <submittedName>
        <fullName evidence="2">Acyl-coa n-acyltransferase</fullName>
    </submittedName>
</protein>
<dbReference type="EMBL" id="LT629973">
    <property type="protein sequence ID" value="SEH77771.1"/>
    <property type="molecule type" value="Genomic_DNA"/>
</dbReference>
<organism evidence="2 3">
    <name type="scientific">Akkermansia glycaniphila</name>
    <dbReference type="NCBI Taxonomy" id="1679444"/>
    <lineage>
        <taxon>Bacteria</taxon>
        <taxon>Pseudomonadati</taxon>
        <taxon>Verrucomicrobiota</taxon>
        <taxon>Verrucomicrobiia</taxon>
        <taxon>Verrucomicrobiales</taxon>
        <taxon>Akkermansiaceae</taxon>
        <taxon>Akkermansia</taxon>
    </lineage>
</organism>
<dbReference type="PROSITE" id="PS51186">
    <property type="entry name" value="GNAT"/>
    <property type="match status" value="1"/>
</dbReference>
<dbReference type="STRING" id="1679444.PYTT_0673"/>
<dbReference type="Proteomes" id="UP000176204">
    <property type="component" value="Chromosome I"/>
</dbReference>
<dbReference type="InterPro" id="IPR051531">
    <property type="entry name" value="N-acetyltransferase"/>
</dbReference>
<proteinExistence type="predicted"/>
<keyword evidence="2" id="KW-0808">Transferase</keyword>
<dbReference type="InterPro" id="IPR016181">
    <property type="entry name" value="Acyl_CoA_acyltransferase"/>
</dbReference>
<gene>
    <name evidence="2" type="ORF">PYTT_0673</name>
</gene>
<dbReference type="InterPro" id="IPR000182">
    <property type="entry name" value="GNAT_dom"/>
</dbReference>
<dbReference type="GO" id="GO:0016747">
    <property type="term" value="F:acyltransferase activity, transferring groups other than amino-acyl groups"/>
    <property type="evidence" value="ECO:0007669"/>
    <property type="project" value="InterPro"/>
</dbReference>